<dbReference type="Pfam" id="PF00990">
    <property type="entry name" value="GGDEF"/>
    <property type="match status" value="1"/>
</dbReference>
<comment type="caution">
    <text evidence="4">The sequence shown here is derived from an EMBL/GenBank/DDBJ whole genome shotgun (WGS) entry which is preliminary data.</text>
</comment>
<dbReference type="InterPro" id="IPR043128">
    <property type="entry name" value="Rev_trsase/Diguanyl_cyclase"/>
</dbReference>
<organism evidence="4 5">
    <name type="scientific">Kineococcus glutinatus</name>
    <dbReference type="NCBI Taxonomy" id="1070872"/>
    <lineage>
        <taxon>Bacteria</taxon>
        <taxon>Bacillati</taxon>
        <taxon>Actinomycetota</taxon>
        <taxon>Actinomycetes</taxon>
        <taxon>Kineosporiales</taxon>
        <taxon>Kineosporiaceae</taxon>
        <taxon>Kineococcus</taxon>
    </lineage>
</organism>
<dbReference type="PROSITE" id="PS50887">
    <property type="entry name" value="GGDEF"/>
    <property type="match status" value="1"/>
</dbReference>
<sequence length="345" mass="35327">MPALGSRRARTIDARISGVMAIVGSGMALTMAGSPFVHVFASSCVVMGAALLLFARHVPAWLLSAAIVPGAVGIANYAVNGAHAATAASGSILFVQLVLQIGLLRSRRETWVQLGVLLAVHAGVLALAGAAPAVVGQSLGTVGLTLALVALAVTWLRARVDGLLEELRRQATVDPLTGVLNRNGLAQVGQGWRAEHGAAGRDVALVLVDVDHFKRVNDTAGHQVGDEVLRRLGALLLREVPAGAVVARLGGEEFLVVVPGVDLAGGAAVAEALRRAVAAVGGRDGLPRFTVSAGVAAGRVVDDVDELYRRADEALYRAKRNGRDRVETASGPAAAPGPALLAPSS</sequence>
<dbReference type="InterPro" id="IPR029787">
    <property type="entry name" value="Nucleotide_cyclase"/>
</dbReference>
<dbReference type="Proteomes" id="UP001501195">
    <property type="component" value="Unassembled WGS sequence"/>
</dbReference>
<name>A0ABP9HTX2_9ACTN</name>
<dbReference type="EMBL" id="BAABIL010000257">
    <property type="protein sequence ID" value="GAA4978463.1"/>
    <property type="molecule type" value="Genomic_DNA"/>
</dbReference>
<dbReference type="PANTHER" id="PTHR45138">
    <property type="entry name" value="REGULATORY COMPONENTS OF SENSORY TRANSDUCTION SYSTEM"/>
    <property type="match status" value="1"/>
</dbReference>
<evidence type="ECO:0000256" key="2">
    <source>
        <dbReference type="SAM" id="Phobius"/>
    </source>
</evidence>
<feature type="domain" description="GGDEF" evidence="3">
    <location>
        <begin position="201"/>
        <end position="331"/>
    </location>
</feature>
<feature type="transmembrane region" description="Helical" evidence="2">
    <location>
        <begin position="111"/>
        <end position="133"/>
    </location>
</feature>
<keyword evidence="5" id="KW-1185">Reference proteome</keyword>
<dbReference type="SUPFAM" id="SSF55073">
    <property type="entry name" value="Nucleotide cyclase"/>
    <property type="match status" value="1"/>
</dbReference>
<keyword evidence="2" id="KW-1133">Transmembrane helix</keyword>
<evidence type="ECO:0000256" key="1">
    <source>
        <dbReference type="SAM" id="MobiDB-lite"/>
    </source>
</evidence>
<gene>
    <name evidence="4" type="ORF">GCM10023225_18860</name>
</gene>
<feature type="transmembrane region" description="Helical" evidence="2">
    <location>
        <begin position="61"/>
        <end position="79"/>
    </location>
</feature>
<dbReference type="SMART" id="SM00267">
    <property type="entry name" value="GGDEF"/>
    <property type="match status" value="1"/>
</dbReference>
<keyword evidence="2" id="KW-0472">Membrane</keyword>
<evidence type="ECO:0000259" key="3">
    <source>
        <dbReference type="PROSITE" id="PS50887"/>
    </source>
</evidence>
<feature type="region of interest" description="Disordered" evidence="1">
    <location>
        <begin position="319"/>
        <end position="345"/>
    </location>
</feature>
<dbReference type="InterPro" id="IPR000160">
    <property type="entry name" value="GGDEF_dom"/>
</dbReference>
<reference evidence="5" key="1">
    <citation type="journal article" date="2019" name="Int. J. Syst. Evol. Microbiol.">
        <title>The Global Catalogue of Microorganisms (GCM) 10K type strain sequencing project: providing services to taxonomists for standard genome sequencing and annotation.</title>
        <authorList>
            <consortium name="The Broad Institute Genomics Platform"/>
            <consortium name="The Broad Institute Genome Sequencing Center for Infectious Disease"/>
            <person name="Wu L."/>
            <person name="Ma J."/>
        </authorList>
    </citation>
    <scope>NUCLEOTIDE SEQUENCE [LARGE SCALE GENOMIC DNA]</scope>
    <source>
        <strain evidence="5">JCM 18126</strain>
    </source>
</reference>
<protein>
    <recommendedName>
        <fullName evidence="3">GGDEF domain-containing protein</fullName>
    </recommendedName>
</protein>
<dbReference type="NCBIfam" id="TIGR00254">
    <property type="entry name" value="GGDEF"/>
    <property type="match status" value="1"/>
</dbReference>
<keyword evidence="2" id="KW-0812">Transmembrane</keyword>
<feature type="compositionally biased region" description="Low complexity" evidence="1">
    <location>
        <begin position="329"/>
        <end position="345"/>
    </location>
</feature>
<accession>A0ABP9HTX2</accession>
<dbReference type="Gene3D" id="3.30.70.270">
    <property type="match status" value="1"/>
</dbReference>
<proteinExistence type="predicted"/>
<dbReference type="CDD" id="cd01949">
    <property type="entry name" value="GGDEF"/>
    <property type="match status" value="1"/>
</dbReference>
<evidence type="ECO:0000313" key="4">
    <source>
        <dbReference type="EMBL" id="GAA4978463.1"/>
    </source>
</evidence>
<evidence type="ECO:0000313" key="5">
    <source>
        <dbReference type="Proteomes" id="UP001501195"/>
    </source>
</evidence>
<dbReference type="PANTHER" id="PTHR45138:SF9">
    <property type="entry name" value="DIGUANYLATE CYCLASE DGCM-RELATED"/>
    <property type="match status" value="1"/>
</dbReference>
<dbReference type="InterPro" id="IPR050469">
    <property type="entry name" value="Diguanylate_Cyclase"/>
</dbReference>